<feature type="region of interest" description="Disordered" evidence="3">
    <location>
        <begin position="1"/>
        <end position="144"/>
    </location>
</feature>
<feature type="domain" description="RanBD1" evidence="4">
    <location>
        <begin position="257"/>
        <end position="343"/>
    </location>
</feature>
<keyword evidence="2" id="KW-0539">Nucleus</keyword>
<dbReference type="EMBL" id="AP028919">
    <property type="protein sequence ID" value="BET00124.1"/>
    <property type="molecule type" value="Genomic_DNA"/>
</dbReference>
<dbReference type="Proteomes" id="UP001307889">
    <property type="component" value="Chromosome 11"/>
</dbReference>
<proteinExistence type="predicted"/>
<feature type="compositionally biased region" description="Polar residues" evidence="3">
    <location>
        <begin position="119"/>
        <end position="131"/>
    </location>
</feature>
<dbReference type="PANTHER" id="PTHR23138:SF142">
    <property type="entry name" value="RAN-BINDING PROTEIN 3B-RELATED"/>
    <property type="match status" value="1"/>
</dbReference>
<keyword evidence="6" id="KW-1185">Reference proteome</keyword>
<protein>
    <submittedName>
        <fullName evidence="5">RanBD</fullName>
    </submittedName>
</protein>
<comment type="subcellular location">
    <subcellularLocation>
        <location evidence="1">Nucleus</location>
    </subcellularLocation>
</comment>
<evidence type="ECO:0000313" key="5">
    <source>
        <dbReference type="EMBL" id="BET00124.1"/>
    </source>
</evidence>
<dbReference type="PROSITE" id="PS50196">
    <property type="entry name" value="RANBD1"/>
    <property type="match status" value="1"/>
</dbReference>
<dbReference type="SMART" id="SM00160">
    <property type="entry name" value="RanBD"/>
    <property type="match status" value="1"/>
</dbReference>
<feature type="region of interest" description="Disordered" evidence="3">
    <location>
        <begin position="391"/>
        <end position="415"/>
    </location>
</feature>
<dbReference type="InterPro" id="IPR045255">
    <property type="entry name" value="RanBP1-like"/>
</dbReference>
<name>A0ABN7B6V5_9HEMI</name>
<dbReference type="CDD" id="cd13180">
    <property type="entry name" value="RanBD_RanBP3"/>
    <property type="match status" value="1"/>
</dbReference>
<dbReference type="InterPro" id="IPR011993">
    <property type="entry name" value="PH-like_dom_sf"/>
</dbReference>
<evidence type="ECO:0000256" key="2">
    <source>
        <dbReference type="ARBA" id="ARBA00023242"/>
    </source>
</evidence>
<organism evidence="5 6">
    <name type="scientific">Nesidiocoris tenuis</name>
    <dbReference type="NCBI Taxonomy" id="355587"/>
    <lineage>
        <taxon>Eukaryota</taxon>
        <taxon>Metazoa</taxon>
        <taxon>Ecdysozoa</taxon>
        <taxon>Arthropoda</taxon>
        <taxon>Hexapoda</taxon>
        <taxon>Insecta</taxon>
        <taxon>Pterygota</taxon>
        <taxon>Neoptera</taxon>
        <taxon>Paraneoptera</taxon>
        <taxon>Hemiptera</taxon>
        <taxon>Heteroptera</taxon>
        <taxon>Panheteroptera</taxon>
        <taxon>Cimicomorpha</taxon>
        <taxon>Miridae</taxon>
        <taxon>Dicyphina</taxon>
        <taxon>Nesidiocoris</taxon>
    </lineage>
</organism>
<dbReference type="Gene3D" id="2.30.29.30">
    <property type="entry name" value="Pleckstrin-homology domain (PH domain)/Phosphotyrosine-binding domain (PTB)"/>
    <property type="match status" value="1"/>
</dbReference>
<gene>
    <name evidence="5" type="ORF">NTJ_12939</name>
</gene>
<evidence type="ECO:0000256" key="3">
    <source>
        <dbReference type="SAM" id="MobiDB-lite"/>
    </source>
</evidence>
<dbReference type="PANTHER" id="PTHR23138">
    <property type="entry name" value="RAN BINDING PROTEIN"/>
    <property type="match status" value="1"/>
</dbReference>
<accession>A0ABN7B6V5</accession>
<dbReference type="InterPro" id="IPR000156">
    <property type="entry name" value="Ran_bind_dom"/>
</dbReference>
<feature type="region of interest" description="Disordered" evidence="3">
    <location>
        <begin position="189"/>
        <end position="213"/>
    </location>
</feature>
<dbReference type="Pfam" id="PF00638">
    <property type="entry name" value="Ran_BP1"/>
    <property type="match status" value="1"/>
</dbReference>
<reference evidence="5 6" key="1">
    <citation type="submission" date="2023-09" db="EMBL/GenBank/DDBJ databases">
        <title>Nesidiocoris tenuis whole genome shotgun sequence.</title>
        <authorList>
            <person name="Shibata T."/>
            <person name="Shimoda M."/>
            <person name="Kobayashi T."/>
            <person name="Uehara T."/>
        </authorList>
    </citation>
    <scope>NUCLEOTIDE SEQUENCE [LARGE SCALE GENOMIC DNA]</scope>
    <source>
        <strain evidence="5 6">Japan</strain>
    </source>
</reference>
<feature type="compositionally biased region" description="Low complexity" evidence="3">
    <location>
        <begin position="48"/>
        <end position="93"/>
    </location>
</feature>
<feature type="compositionally biased region" description="Polar residues" evidence="3">
    <location>
        <begin position="7"/>
        <end position="19"/>
    </location>
</feature>
<evidence type="ECO:0000313" key="6">
    <source>
        <dbReference type="Proteomes" id="UP001307889"/>
    </source>
</evidence>
<feature type="region of interest" description="Disordered" evidence="3">
    <location>
        <begin position="235"/>
        <end position="254"/>
    </location>
</feature>
<feature type="compositionally biased region" description="Basic and acidic residues" evidence="3">
    <location>
        <begin position="391"/>
        <end position="401"/>
    </location>
</feature>
<feature type="compositionally biased region" description="Low complexity" evidence="3">
    <location>
        <begin position="189"/>
        <end position="200"/>
    </location>
</feature>
<dbReference type="SUPFAM" id="SSF50729">
    <property type="entry name" value="PH domain-like"/>
    <property type="match status" value="1"/>
</dbReference>
<evidence type="ECO:0000256" key="1">
    <source>
        <dbReference type="ARBA" id="ARBA00004123"/>
    </source>
</evidence>
<evidence type="ECO:0000259" key="4">
    <source>
        <dbReference type="PROSITE" id="PS50196"/>
    </source>
</evidence>
<sequence length="415" mass="44217">MADVTEGRSSQSDEISTTDRPIDGGGSSGEACASTNGDLKGGKDGCFSGSVVSSSTSKPRSFFPLRSSLLSSNSSSSSAPSSSQSKSSASKAFVLNPPRLSNPFAKVEKTEEDDEPRQSDVTSTPAPSGSNAEPEVDKSASKSSVSFVPLGVDSKVTAQVPSSTTSTAQPLGFVFGQNIHEKVVEAAPVSTVAETSSTSTETKENTAPAEEQDAAVATTNGATAAEMLFTAHVKKDTDKADSSQDSGGKTLSEAAREYEEARAVKRKFEEVQVITGEEEESNVLQINCKLFSWSSSSWVERGRGTLRVNDFPSNPTHHRLIVRSAGSLRVVLNTNIWSGMTIDRASDKSMRITAMDSNGVVKVFLIMASPKEMDQLKKCLEWRVNNLKKNEPTNKKTKEQSEDLPSPIGDKICPL</sequence>